<dbReference type="InterPro" id="IPR029752">
    <property type="entry name" value="D-isomer_DH_CS1"/>
</dbReference>
<dbReference type="InterPro" id="IPR036291">
    <property type="entry name" value="NAD(P)-bd_dom_sf"/>
</dbReference>
<comment type="similarity">
    <text evidence="1 3">Belongs to the D-isomer specific 2-hydroxyacid dehydrogenase family.</text>
</comment>
<evidence type="ECO:0000259" key="4">
    <source>
        <dbReference type="Pfam" id="PF00389"/>
    </source>
</evidence>
<dbReference type="InterPro" id="IPR006140">
    <property type="entry name" value="D-isomer_DH_NAD-bd"/>
</dbReference>
<dbReference type="GO" id="GO:0016618">
    <property type="term" value="F:hydroxypyruvate reductase [NAD(P)H] activity"/>
    <property type="evidence" value="ECO:0007669"/>
    <property type="project" value="TreeGrafter"/>
</dbReference>
<dbReference type="Pfam" id="PF02826">
    <property type="entry name" value="2-Hacid_dh_C"/>
    <property type="match status" value="1"/>
</dbReference>
<dbReference type="RefSeq" id="WP_124764594.1">
    <property type="nucleotide sequence ID" value="NZ_JAFBDY010000007.1"/>
</dbReference>
<keyword evidence="2 3" id="KW-0560">Oxidoreductase</keyword>
<feature type="domain" description="D-isomer specific 2-hydroxyacid dehydrogenase NAD-binding" evidence="5">
    <location>
        <begin position="108"/>
        <end position="287"/>
    </location>
</feature>
<dbReference type="InterPro" id="IPR050223">
    <property type="entry name" value="D-isomer_2-hydroxyacid_DH"/>
</dbReference>
<protein>
    <submittedName>
        <fullName evidence="6">D-glycerate dehydrogenase</fullName>
    </submittedName>
</protein>
<dbReference type="GO" id="GO:0030267">
    <property type="term" value="F:glyoxylate reductase (NADPH) activity"/>
    <property type="evidence" value="ECO:0007669"/>
    <property type="project" value="TreeGrafter"/>
</dbReference>
<dbReference type="FunFam" id="3.40.50.720:FF:000462">
    <property type="entry name" value="Glyoxylate reductase (NADP+)"/>
    <property type="match status" value="1"/>
</dbReference>
<dbReference type="InterPro" id="IPR029753">
    <property type="entry name" value="D-isomer_DH_CS"/>
</dbReference>
<reference evidence="6 7" key="1">
    <citation type="journal article" date="2013" name="J. Microbiol.">
        <title>Lysinibacillus chungkukjangi sp. nov., isolated from Chungkukjang, Korean fermented soybean food.</title>
        <authorList>
            <person name="Kim S.J."/>
            <person name="Jang Y.H."/>
            <person name="Hamada M."/>
            <person name="Ahn J.H."/>
            <person name="Weon H.Y."/>
            <person name="Suzuki K."/>
            <person name="Whang K.S."/>
            <person name="Kwon S.W."/>
        </authorList>
    </citation>
    <scope>NUCLEOTIDE SEQUENCE [LARGE SCALE GENOMIC DNA]</scope>
    <source>
        <strain evidence="6 7">MCCC 1A12701</strain>
    </source>
</reference>
<accession>A0A3N9UET5</accession>
<organism evidence="6 7">
    <name type="scientific">Lysinibacillus composti</name>
    <dbReference type="NCBI Taxonomy" id="720633"/>
    <lineage>
        <taxon>Bacteria</taxon>
        <taxon>Bacillati</taxon>
        <taxon>Bacillota</taxon>
        <taxon>Bacilli</taxon>
        <taxon>Bacillales</taxon>
        <taxon>Bacillaceae</taxon>
        <taxon>Lysinibacillus</taxon>
    </lineage>
</organism>
<dbReference type="InterPro" id="IPR006139">
    <property type="entry name" value="D-isomer_2_OHA_DH_cat_dom"/>
</dbReference>
<dbReference type="Gene3D" id="3.40.50.720">
    <property type="entry name" value="NAD(P)-binding Rossmann-like Domain"/>
    <property type="match status" value="2"/>
</dbReference>
<proteinExistence type="inferred from homology"/>
<evidence type="ECO:0000313" key="7">
    <source>
        <dbReference type="Proteomes" id="UP000274033"/>
    </source>
</evidence>
<name>A0A3N9UET5_9BACI</name>
<evidence type="ECO:0000256" key="3">
    <source>
        <dbReference type="RuleBase" id="RU003719"/>
    </source>
</evidence>
<dbReference type="GO" id="GO:0005829">
    <property type="term" value="C:cytosol"/>
    <property type="evidence" value="ECO:0007669"/>
    <property type="project" value="TreeGrafter"/>
</dbReference>
<dbReference type="AlphaFoldDB" id="A0A3N9UET5"/>
<dbReference type="PANTHER" id="PTHR10996:SF283">
    <property type="entry name" value="GLYOXYLATE_HYDROXYPYRUVATE REDUCTASE B"/>
    <property type="match status" value="1"/>
</dbReference>
<dbReference type="OrthoDB" id="9805416at2"/>
<dbReference type="GO" id="GO:0051287">
    <property type="term" value="F:NAD binding"/>
    <property type="evidence" value="ECO:0007669"/>
    <property type="project" value="InterPro"/>
</dbReference>
<evidence type="ECO:0000256" key="1">
    <source>
        <dbReference type="ARBA" id="ARBA00005854"/>
    </source>
</evidence>
<dbReference type="EMBL" id="RRCT01000008">
    <property type="protein sequence ID" value="RQW74720.1"/>
    <property type="molecule type" value="Genomic_DNA"/>
</dbReference>
<comment type="caution">
    <text evidence="6">The sequence shown here is derived from an EMBL/GenBank/DDBJ whole genome shotgun (WGS) entry which is preliminary data.</text>
</comment>
<dbReference type="Proteomes" id="UP000274033">
    <property type="component" value="Unassembled WGS sequence"/>
</dbReference>
<dbReference type="SUPFAM" id="SSF51735">
    <property type="entry name" value="NAD(P)-binding Rossmann-fold domains"/>
    <property type="match status" value="1"/>
</dbReference>
<evidence type="ECO:0000259" key="5">
    <source>
        <dbReference type="Pfam" id="PF02826"/>
    </source>
</evidence>
<keyword evidence="7" id="KW-1185">Reference proteome</keyword>
<sequence length="334" mass="37413">MKKRIIAFNRVEKPVLDELSSNYDVKFFKDINTKTDQEFLNFLEKTEGIIGLELEVDKELLEKAPNLKIVSNVSVGYNNLDLEELTKRGIMATNTPDVLTDTVADTVFGLLLSTARRIPELDYFVKSRQWNGALEVEHYGIDVHHKTLGIIGMGRIGQAIAQRGNLGFNMNILYHSRSRKPEAEAKFNATYCNLDELLKQSDFVVLITPLTEETKGLIGRREFQLMKKSAIFINGSRGKTIIEKDLIEALVNGEIAAAGLDVFETEPVEHDNPLLNMRNVVTLPHIGSSTFETELKMSELAAKNLIAGLNGQKPPSLLNPVVWENIKPVVSKHN</sequence>
<dbReference type="SUPFAM" id="SSF52283">
    <property type="entry name" value="Formate/glycerate dehydrogenase catalytic domain-like"/>
    <property type="match status" value="1"/>
</dbReference>
<feature type="domain" description="D-isomer specific 2-hydroxyacid dehydrogenase catalytic" evidence="4">
    <location>
        <begin position="7"/>
        <end position="319"/>
    </location>
</feature>
<dbReference type="Pfam" id="PF00389">
    <property type="entry name" value="2-Hacid_dh"/>
    <property type="match status" value="1"/>
</dbReference>
<dbReference type="PROSITE" id="PS00065">
    <property type="entry name" value="D_2_HYDROXYACID_DH_1"/>
    <property type="match status" value="1"/>
</dbReference>
<gene>
    <name evidence="6" type="ORF">EBB45_10800</name>
</gene>
<dbReference type="CDD" id="cd05301">
    <property type="entry name" value="GDH"/>
    <property type="match status" value="1"/>
</dbReference>
<dbReference type="PANTHER" id="PTHR10996">
    <property type="entry name" value="2-HYDROXYACID DEHYDROGENASE-RELATED"/>
    <property type="match status" value="1"/>
</dbReference>
<evidence type="ECO:0000313" key="6">
    <source>
        <dbReference type="EMBL" id="RQW74720.1"/>
    </source>
</evidence>
<dbReference type="PROSITE" id="PS00670">
    <property type="entry name" value="D_2_HYDROXYACID_DH_2"/>
    <property type="match status" value="1"/>
</dbReference>
<evidence type="ECO:0000256" key="2">
    <source>
        <dbReference type="ARBA" id="ARBA00023002"/>
    </source>
</evidence>